<reference evidence="2" key="2">
    <citation type="journal article" date="2008" name="Nucleic Acids Res.">
        <title>The rice annotation project database (RAP-DB): 2008 update.</title>
        <authorList>
            <consortium name="The rice annotation project (RAP)"/>
        </authorList>
    </citation>
    <scope>GENOME REANNOTATION</scope>
    <source>
        <strain evidence="2">cv. Nipponbare</strain>
    </source>
</reference>
<sequence>MHEAGGGQASILFPLPFAPRGHRIRCRLYRHLVELLSRVEPLVTASRYHVASQKAGDLDRMTDLDARAVVALSPASSFSSHRPLPRAFLRVGRQPPLHF</sequence>
<evidence type="ECO:0000313" key="2">
    <source>
        <dbReference type="Proteomes" id="UP000000763"/>
    </source>
</evidence>
<dbReference type="EMBL" id="AP008210">
    <property type="protein sequence ID" value="BAH92508.1"/>
    <property type="molecule type" value="Genomic_DNA"/>
</dbReference>
<name>C7J1F2_ORYSJ</name>
<gene>
    <name evidence="1" type="ordered locus">Os04g0192766</name>
</gene>
<protein>
    <submittedName>
        <fullName evidence="1">Os04g0192766 protein</fullName>
    </submittedName>
</protein>
<organism evidence="1 2">
    <name type="scientific">Oryza sativa subsp. japonica</name>
    <name type="common">Rice</name>
    <dbReference type="NCBI Taxonomy" id="39947"/>
    <lineage>
        <taxon>Eukaryota</taxon>
        <taxon>Viridiplantae</taxon>
        <taxon>Streptophyta</taxon>
        <taxon>Embryophyta</taxon>
        <taxon>Tracheophyta</taxon>
        <taxon>Spermatophyta</taxon>
        <taxon>Magnoliopsida</taxon>
        <taxon>Liliopsida</taxon>
        <taxon>Poales</taxon>
        <taxon>Poaceae</taxon>
        <taxon>BOP clade</taxon>
        <taxon>Oryzoideae</taxon>
        <taxon>Oryzeae</taxon>
        <taxon>Oryzinae</taxon>
        <taxon>Oryza</taxon>
        <taxon>Oryza sativa</taxon>
    </lineage>
</organism>
<proteinExistence type="predicted"/>
<accession>C7J1F2</accession>
<dbReference type="Proteomes" id="UP000000763">
    <property type="component" value="Chromosome 4"/>
</dbReference>
<reference evidence="1 2" key="1">
    <citation type="journal article" date="2005" name="Nature">
        <title>The map-based sequence of the rice genome.</title>
        <authorList>
            <consortium name="International rice genome sequencing project (IRGSP)"/>
            <person name="Matsumoto T."/>
            <person name="Wu J."/>
            <person name="Kanamori H."/>
            <person name="Katayose Y."/>
            <person name="Fujisawa M."/>
            <person name="Namiki N."/>
            <person name="Mizuno H."/>
            <person name="Yamamoto K."/>
            <person name="Antonio B.A."/>
            <person name="Baba T."/>
            <person name="Sakata K."/>
            <person name="Nagamura Y."/>
            <person name="Aoki H."/>
            <person name="Arikawa K."/>
            <person name="Arita K."/>
            <person name="Bito T."/>
            <person name="Chiden Y."/>
            <person name="Fujitsuka N."/>
            <person name="Fukunaka R."/>
            <person name="Hamada M."/>
            <person name="Harada C."/>
            <person name="Hayashi A."/>
            <person name="Hijishita S."/>
            <person name="Honda M."/>
            <person name="Hosokawa S."/>
            <person name="Ichikawa Y."/>
            <person name="Idonuma A."/>
            <person name="Iijima M."/>
            <person name="Ikeda M."/>
            <person name="Ikeno M."/>
            <person name="Ito K."/>
            <person name="Ito S."/>
            <person name="Ito T."/>
            <person name="Ito Y."/>
            <person name="Ito Y."/>
            <person name="Iwabuchi A."/>
            <person name="Kamiya K."/>
            <person name="Karasawa W."/>
            <person name="Kurita K."/>
            <person name="Katagiri S."/>
            <person name="Kikuta A."/>
            <person name="Kobayashi H."/>
            <person name="Kobayashi N."/>
            <person name="Machita K."/>
            <person name="Maehara T."/>
            <person name="Masukawa M."/>
            <person name="Mizubayashi T."/>
            <person name="Mukai Y."/>
            <person name="Nagasaki H."/>
            <person name="Nagata Y."/>
            <person name="Naito S."/>
            <person name="Nakashima M."/>
            <person name="Nakama Y."/>
            <person name="Nakamichi Y."/>
            <person name="Nakamura M."/>
            <person name="Meguro A."/>
            <person name="Negishi M."/>
            <person name="Ohta I."/>
            <person name="Ohta T."/>
            <person name="Okamoto M."/>
            <person name="Ono N."/>
            <person name="Saji S."/>
            <person name="Sakaguchi M."/>
            <person name="Sakai K."/>
            <person name="Shibata M."/>
            <person name="Shimokawa T."/>
            <person name="Song J."/>
            <person name="Takazaki Y."/>
            <person name="Terasawa K."/>
            <person name="Tsugane M."/>
            <person name="Tsuji K."/>
            <person name="Ueda S."/>
            <person name="Waki K."/>
            <person name="Yamagata H."/>
            <person name="Yamamoto M."/>
            <person name="Yamamoto S."/>
            <person name="Yamane H."/>
            <person name="Yoshiki S."/>
            <person name="Yoshihara R."/>
            <person name="Yukawa K."/>
            <person name="Zhong H."/>
            <person name="Yano M."/>
            <person name="Yuan Q."/>
            <person name="Ouyang S."/>
            <person name="Liu J."/>
            <person name="Jones K.M."/>
            <person name="Gansberger K."/>
            <person name="Moffat K."/>
            <person name="Hill J."/>
            <person name="Bera J."/>
            <person name="Fadrosh D."/>
            <person name="Jin S."/>
            <person name="Johri S."/>
            <person name="Kim M."/>
            <person name="Overton L."/>
            <person name="Reardon M."/>
            <person name="Tsitrin T."/>
            <person name="Vuong H."/>
            <person name="Weaver B."/>
            <person name="Ciecko A."/>
            <person name="Tallon L."/>
            <person name="Jackson J."/>
            <person name="Pai G."/>
            <person name="Aken S.V."/>
            <person name="Utterback T."/>
            <person name="Reidmuller S."/>
            <person name="Feldblyum T."/>
            <person name="Hsiao J."/>
            <person name="Zismann V."/>
            <person name="Iobst S."/>
            <person name="de Vazeille A.R."/>
            <person name="Buell C.R."/>
            <person name="Ying K."/>
            <person name="Li Y."/>
            <person name="Lu T."/>
            <person name="Huang Y."/>
            <person name="Zhao Q."/>
            <person name="Feng Q."/>
            <person name="Zhang L."/>
            <person name="Zhu J."/>
            <person name="Weng Q."/>
            <person name="Mu J."/>
            <person name="Lu Y."/>
            <person name="Fan D."/>
            <person name="Liu Y."/>
            <person name="Guan J."/>
            <person name="Zhang Y."/>
            <person name="Yu S."/>
            <person name="Liu X."/>
            <person name="Zhang Y."/>
            <person name="Hong G."/>
            <person name="Han B."/>
            <person name="Choisne N."/>
            <person name="Demange N."/>
            <person name="Orjeda G."/>
            <person name="Samain S."/>
            <person name="Cattolico L."/>
            <person name="Pelletier E."/>
            <person name="Couloux A."/>
            <person name="Segurens B."/>
            <person name="Wincker P."/>
            <person name="D'Hont A."/>
            <person name="Scarpelli C."/>
            <person name="Weissenbach J."/>
            <person name="Salanoubat M."/>
            <person name="Quetier F."/>
            <person name="Yu Y."/>
            <person name="Kim H.R."/>
            <person name="Rambo T."/>
            <person name="Currie J."/>
            <person name="Collura K."/>
            <person name="Luo M."/>
            <person name="Yang T."/>
            <person name="Ammiraju J.S.S."/>
            <person name="Engler F."/>
            <person name="Soderlund C."/>
            <person name="Wing R.A."/>
            <person name="Palmer L.E."/>
            <person name="de la Bastide M."/>
            <person name="Spiegel L."/>
            <person name="Nascimento L."/>
            <person name="Zutavern T."/>
            <person name="O'Shaughnessy A."/>
            <person name="Dike S."/>
            <person name="Dedhia N."/>
            <person name="Preston R."/>
            <person name="Balija V."/>
            <person name="McCombie W.R."/>
            <person name="Chow T."/>
            <person name="Chen H."/>
            <person name="Chung M."/>
            <person name="Chen C."/>
            <person name="Shaw J."/>
            <person name="Wu H."/>
            <person name="Hsiao K."/>
            <person name="Chao Y."/>
            <person name="Chu M."/>
            <person name="Cheng C."/>
            <person name="Hour A."/>
            <person name="Lee P."/>
            <person name="Lin S."/>
            <person name="Lin Y."/>
            <person name="Liou J."/>
            <person name="Liu S."/>
            <person name="Hsing Y."/>
            <person name="Raghuvanshi S."/>
            <person name="Mohanty A."/>
            <person name="Bharti A.K."/>
            <person name="Gaur A."/>
            <person name="Gupta V."/>
            <person name="Kumar D."/>
            <person name="Ravi V."/>
            <person name="Vij S."/>
            <person name="Kapur A."/>
            <person name="Khurana P."/>
            <person name="Khurana P."/>
            <person name="Khurana J.P."/>
            <person name="Tyagi A.K."/>
            <person name="Gaikwad K."/>
            <person name="Singh A."/>
            <person name="Dalal V."/>
            <person name="Srivastava S."/>
            <person name="Dixit A."/>
            <person name="Pal A.K."/>
            <person name="Ghazi I.A."/>
            <person name="Yadav M."/>
            <person name="Pandit A."/>
            <person name="Bhargava A."/>
            <person name="Sureshbabu K."/>
            <person name="Batra K."/>
            <person name="Sharma T.R."/>
            <person name="Mohapatra T."/>
            <person name="Singh N.K."/>
            <person name="Messing J."/>
            <person name="Nelson A.B."/>
            <person name="Fuks G."/>
            <person name="Kavchok S."/>
            <person name="Keizer G."/>
            <person name="Linton E."/>
            <person name="Llaca V."/>
            <person name="Song R."/>
            <person name="Tanyolac B."/>
            <person name="Young S."/>
            <person name="Ho-Il K."/>
            <person name="Hahn J.H."/>
            <person name="Sangsakoo G."/>
            <person name="Vanavichit A."/>
            <person name="de Mattos Luiz.A.T."/>
            <person name="Zimmer P.D."/>
            <person name="Malone G."/>
            <person name="Dellagostin O."/>
            <person name="de Oliveira A.C."/>
            <person name="Bevan M."/>
            <person name="Bancroft I."/>
            <person name="Minx P."/>
            <person name="Cordum H."/>
            <person name="Wilson R."/>
            <person name="Cheng Z."/>
            <person name="Jin W."/>
            <person name="Jiang J."/>
            <person name="Leong S.A."/>
            <person name="Iwama H."/>
            <person name="Gojobori T."/>
            <person name="Itoh T."/>
            <person name="Niimura Y."/>
            <person name="Fujii Y."/>
            <person name="Habara T."/>
            <person name="Sakai H."/>
            <person name="Sato Y."/>
            <person name="Wilson G."/>
            <person name="Kumar K."/>
            <person name="McCouch S."/>
            <person name="Juretic N."/>
            <person name="Hoen D."/>
            <person name="Wright S."/>
            <person name="Bruskiewich R."/>
            <person name="Bureau T."/>
            <person name="Miyao A."/>
            <person name="Hirochika H."/>
            <person name="Nishikawa T."/>
            <person name="Kadowaki K."/>
            <person name="Sugiura M."/>
            <person name="Burr B."/>
            <person name="Sasaki T."/>
        </authorList>
    </citation>
    <scope>NUCLEOTIDE SEQUENCE [LARGE SCALE GENOMIC DNA]</scope>
    <source>
        <strain evidence="2">cv. Nipponbare</strain>
    </source>
</reference>
<dbReference type="AlphaFoldDB" id="C7J1F2"/>
<evidence type="ECO:0000313" key="1">
    <source>
        <dbReference type="EMBL" id="BAH92508.1"/>
    </source>
</evidence>
<dbReference type="KEGG" id="dosa:Os04g0192766"/>